<dbReference type="PANTHER" id="PTHR47359:SF3">
    <property type="entry name" value="NLP_P60 DOMAIN-CONTAINING PROTEIN-RELATED"/>
    <property type="match status" value="1"/>
</dbReference>
<dbReference type="RefSeq" id="WP_371864519.1">
    <property type="nucleotide sequence ID" value="NZ_BJOU01000001.1"/>
</dbReference>
<protein>
    <submittedName>
        <fullName evidence="7">Cell wall-associated hydrolase</fullName>
    </submittedName>
</protein>
<evidence type="ECO:0000259" key="6">
    <source>
        <dbReference type="PROSITE" id="PS51935"/>
    </source>
</evidence>
<keyword evidence="2" id="KW-0645">Protease</keyword>
<comment type="similarity">
    <text evidence="1">Belongs to the peptidase C40 family.</text>
</comment>
<dbReference type="AlphaFoldDB" id="A0A7I9UY01"/>
<sequence>MRRTQDTRATRTGARLAALLRGGVVVTGVALTTLVAGTVGAAPGGQKAASISRLVNQIATADQNLTDLDNNLAVKREAVNRALVDFQNSLVAERLAAVAAQGARKSLVDADRNLATAQKSFNAYAARAYRRGPAGSMRDYVSSDDPQKVLDQVSVLDRVSAQQRRNIEKLKIARNQKANRAAAAEASRRQATSAVRTAAGRRTEAIGAVKTAQQAMADQQRNKAVLLAKRAEAQNKLNKLRGVSTRVSAPVIPGLPALTDGPDASKAAMDAAAAAAKIAMDVAQKVLASVIGSQQVPQSKLFDELGLSGSDLTSTGANGSLSRLSTGSLGALFGSTGSFGGGGQVRPGLRGPQAVEVVVNRAMSQLNLPYAWGGGDANGPTKGIRDGGVADAHGDYNKVGFDCSGLMIYAFAGIGYDLPHYTGYQYTSGPQVPISQMARGDMIFWGANASQHVALYLGDGKMIEAPQSGDVVKVSPVRMGGAMPMVVRLW</sequence>
<dbReference type="PANTHER" id="PTHR47359">
    <property type="entry name" value="PEPTIDOGLYCAN DL-ENDOPEPTIDASE CWLO"/>
    <property type="match status" value="1"/>
</dbReference>
<evidence type="ECO:0000256" key="5">
    <source>
        <dbReference type="SAM" id="Coils"/>
    </source>
</evidence>
<dbReference type="InterPro" id="IPR038765">
    <property type="entry name" value="Papain-like_cys_pep_sf"/>
</dbReference>
<keyword evidence="4" id="KW-0788">Thiol protease</keyword>
<evidence type="ECO:0000256" key="2">
    <source>
        <dbReference type="ARBA" id="ARBA00022670"/>
    </source>
</evidence>
<reference evidence="8" key="1">
    <citation type="submission" date="2019-06" db="EMBL/GenBank/DDBJ databases">
        <title>Gordonia isolated from sludge of a wastewater treatment plant.</title>
        <authorList>
            <person name="Tamura T."/>
            <person name="Aoyama K."/>
            <person name="Kang Y."/>
            <person name="Saito S."/>
            <person name="Akiyama N."/>
            <person name="Yazawa K."/>
            <person name="Gonoi T."/>
            <person name="Mikami Y."/>
        </authorList>
    </citation>
    <scope>NUCLEOTIDE SEQUENCE [LARGE SCALE GENOMIC DNA]</scope>
    <source>
        <strain evidence="8">NBRC 107697</strain>
    </source>
</reference>
<dbReference type="InterPro" id="IPR000064">
    <property type="entry name" value="NLP_P60_dom"/>
</dbReference>
<organism evidence="7 8">
    <name type="scientific">Gordonia crocea</name>
    <dbReference type="NCBI Taxonomy" id="589162"/>
    <lineage>
        <taxon>Bacteria</taxon>
        <taxon>Bacillati</taxon>
        <taxon>Actinomycetota</taxon>
        <taxon>Actinomycetes</taxon>
        <taxon>Mycobacteriales</taxon>
        <taxon>Gordoniaceae</taxon>
        <taxon>Gordonia</taxon>
    </lineage>
</organism>
<gene>
    <name evidence="7" type="ORF">nbrc107697_18510</name>
</gene>
<dbReference type="Proteomes" id="UP000444980">
    <property type="component" value="Unassembled WGS sequence"/>
</dbReference>
<dbReference type="Gene3D" id="3.90.1720.10">
    <property type="entry name" value="endopeptidase domain like (from Nostoc punctiforme)"/>
    <property type="match status" value="1"/>
</dbReference>
<proteinExistence type="inferred from homology"/>
<feature type="coiled-coil region" evidence="5">
    <location>
        <begin position="167"/>
        <end position="236"/>
    </location>
</feature>
<keyword evidence="5" id="KW-0175">Coiled coil</keyword>
<comment type="caution">
    <text evidence="7">The sequence shown here is derived from an EMBL/GenBank/DDBJ whole genome shotgun (WGS) entry which is preliminary data.</text>
</comment>
<evidence type="ECO:0000256" key="4">
    <source>
        <dbReference type="ARBA" id="ARBA00022807"/>
    </source>
</evidence>
<feature type="domain" description="NlpC/P60" evidence="6">
    <location>
        <begin position="352"/>
        <end position="490"/>
    </location>
</feature>
<dbReference type="GO" id="GO:0006508">
    <property type="term" value="P:proteolysis"/>
    <property type="evidence" value="ECO:0007669"/>
    <property type="project" value="UniProtKB-KW"/>
</dbReference>
<dbReference type="GO" id="GO:0008234">
    <property type="term" value="F:cysteine-type peptidase activity"/>
    <property type="evidence" value="ECO:0007669"/>
    <property type="project" value="UniProtKB-KW"/>
</dbReference>
<keyword evidence="3 7" id="KW-0378">Hydrolase</keyword>
<evidence type="ECO:0000256" key="3">
    <source>
        <dbReference type="ARBA" id="ARBA00022801"/>
    </source>
</evidence>
<accession>A0A7I9UY01</accession>
<evidence type="ECO:0000313" key="7">
    <source>
        <dbReference type="EMBL" id="GED97812.1"/>
    </source>
</evidence>
<dbReference type="Pfam" id="PF00877">
    <property type="entry name" value="NLPC_P60"/>
    <property type="match status" value="1"/>
</dbReference>
<evidence type="ECO:0000256" key="1">
    <source>
        <dbReference type="ARBA" id="ARBA00007074"/>
    </source>
</evidence>
<name>A0A7I9UY01_9ACTN</name>
<dbReference type="EMBL" id="BJOU01000001">
    <property type="protein sequence ID" value="GED97812.1"/>
    <property type="molecule type" value="Genomic_DNA"/>
</dbReference>
<dbReference type="SUPFAM" id="SSF54001">
    <property type="entry name" value="Cysteine proteinases"/>
    <property type="match status" value="1"/>
</dbReference>
<evidence type="ECO:0000313" key="8">
    <source>
        <dbReference type="Proteomes" id="UP000444980"/>
    </source>
</evidence>
<dbReference type="PROSITE" id="PS51935">
    <property type="entry name" value="NLPC_P60"/>
    <property type="match status" value="1"/>
</dbReference>
<dbReference type="InterPro" id="IPR051794">
    <property type="entry name" value="PG_Endopeptidase_C40"/>
</dbReference>
<keyword evidence="8" id="KW-1185">Reference proteome</keyword>